<sequence length="158" mass="17098">MRANGLLFTALALMILGILGLVVIGSGVLPATQRPGNTPAARGEWIFRTGTDLQGGAIPYTGGMMMRQSCADCHGIDGQGLVTPMFVSPNITYRNLTNPEGMLEPDGSHGHTYTDALINRAITEGIDAEGKPLNWIMPRWDLTDQELDDLLAYLKTLR</sequence>
<dbReference type="RefSeq" id="WP_008479075.1">
    <property type="nucleotide sequence ID" value="NZ_CAGS01000315.1"/>
</dbReference>
<dbReference type="GO" id="GO:0046872">
    <property type="term" value="F:metal ion binding"/>
    <property type="evidence" value="ECO:0007669"/>
    <property type="project" value="UniProtKB-KW"/>
</dbReference>
<dbReference type="EMBL" id="CAGS01000315">
    <property type="protein sequence ID" value="CCF84708.1"/>
    <property type="molecule type" value="Genomic_DNA"/>
</dbReference>
<organism evidence="6 7">
    <name type="scientific">Nitrolancea hollandica Lb</name>
    <dbReference type="NCBI Taxonomy" id="1129897"/>
    <lineage>
        <taxon>Bacteria</taxon>
        <taxon>Pseudomonadati</taxon>
        <taxon>Thermomicrobiota</taxon>
        <taxon>Thermomicrobia</taxon>
        <taxon>Sphaerobacterales</taxon>
        <taxon>Sphaerobacterineae</taxon>
        <taxon>Sphaerobacteraceae</taxon>
        <taxon>Nitrolancea</taxon>
    </lineage>
</organism>
<accession>I4EJ46</accession>
<proteinExistence type="predicted"/>
<dbReference type="AlphaFoldDB" id="I4EJ46"/>
<dbReference type="Gene3D" id="1.10.760.10">
    <property type="entry name" value="Cytochrome c-like domain"/>
    <property type="match status" value="1"/>
</dbReference>
<dbReference type="PROSITE" id="PS51007">
    <property type="entry name" value="CYTC"/>
    <property type="match status" value="1"/>
</dbReference>
<dbReference type="GO" id="GO:0009055">
    <property type="term" value="F:electron transfer activity"/>
    <property type="evidence" value="ECO:0007669"/>
    <property type="project" value="InterPro"/>
</dbReference>
<dbReference type="InterPro" id="IPR036909">
    <property type="entry name" value="Cyt_c-like_dom_sf"/>
</dbReference>
<evidence type="ECO:0000313" key="6">
    <source>
        <dbReference type="EMBL" id="CCF84708.1"/>
    </source>
</evidence>
<dbReference type="SUPFAM" id="SSF46626">
    <property type="entry name" value="Cytochrome c"/>
    <property type="match status" value="1"/>
</dbReference>
<dbReference type="InterPro" id="IPR009056">
    <property type="entry name" value="Cyt_c-like_dom"/>
</dbReference>
<keyword evidence="2 4" id="KW-0479">Metal-binding</keyword>
<keyword evidence="3 4" id="KW-0408">Iron</keyword>
<evidence type="ECO:0000256" key="2">
    <source>
        <dbReference type="ARBA" id="ARBA00022723"/>
    </source>
</evidence>
<reference evidence="6 7" key="1">
    <citation type="journal article" date="2012" name="ISME J.">
        <title>Nitrification expanded: discovery, physiology and genomics of a nitrite-oxidizing bacterium from the phylum Chloroflexi.</title>
        <authorList>
            <person name="Sorokin D.Y."/>
            <person name="Lucker S."/>
            <person name="Vejmelkova D."/>
            <person name="Kostrikina N.A."/>
            <person name="Kleerebezem R."/>
            <person name="Rijpstra W.I."/>
            <person name="Damste J.S."/>
            <person name="Le Paslier D."/>
            <person name="Muyzer G."/>
            <person name="Wagner M."/>
            <person name="van Loosdrecht M.C."/>
            <person name="Daims H."/>
        </authorList>
    </citation>
    <scope>NUCLEOTIDE SEQUENCE [LARGE SCALE GENOMIC DNA]</scope>
    <source>
        <strain evidence="7">none</strain>
    </source>
</reference>
<protein>
    <recommendedName>
        <fullName evidence="5">Cytochrome c domain-containing protein</fullName>
    </recommendedName>
</protein>
<evidence type="ECO:0000256" key="1">
    <source>
        <dbReference type="ARBA" id="ARBA00022617"/>
    </source>
</evidence>
<comment type="caution">
    <text evidence="6">The sequence shown here is derived from an EMBL/GenBank/DDBJ whole genome shotgun (WGS) entry which is preliminary data.</text>
</comment>
<dbReference type="Pfam" id="PF00034">
    <property type="entry name" value="Cytochrom_C"/>
    <property type="match status" value="1"/>
</dbReference>
<gene>
    <name evidence="6" type="ORF">NITHO_3820005</name>
</gene>
<dbReference type="Proteomes" id="UP000004221">
    <property type="component" value="Unassembled WGS sequence"/>
</dbReference>
<keyword evidence="1 4" id="KW-0349">Heme</keyword>
<evidence type="ECO:0000256" key="4">
    <source>
        <dbReference type="PROSITE-ProRule" id="PRU00433"/>
    </source>
</evidence>
<dbReference type="OrthoDB" id="158252at2"/>
<evidence type="ECO:0000259" key="5">
    <source>
        <dbReference type="PROSITE" id="PS51007"/>
    </source>
</evidence>
<evidence type="ECO:0000256" key="3">
    <source>
        <dbReference type="ARBA" id="ARBA00023004"/>
    </source>
</evidence>
<keyword evidence="7" id="KW-1185">Reference proteome</keyword>
<feature type="domain" description="Cytochrome c" evidence="5">
    <location>
        <begin position="38"/>
        <end position="158"/>
    </location>
</feature>
<name>I4EJ46_9BACT</name>
<evidence type="ECO:0000313" key="7">
    <source>
        <dbReference type="Proteomes" id="UP000004221"/>
    </source>
</evidence>
<dbReference type="GO" id="GO:0020037">
    <property type="term" value="F:heme binding"/>
    <property type="evidence" value="ECO:0007669"/>
    <property type="project" value="InterPro"/>
</dbReference>